<dbReference type="FunFam" id="1.10.10.10:FF:000135">
    <property type="entry name" value="forkhead box protein G1"/>
    <property type="match status" value="1"/>
</dbReference>
<dbReference type="PROSITE" id="PS00657">
    <property type="entry name" value="FORK_HEAD_1"/>
    <property type="match status" value="1"/>
</dbReference>
<dbReference type="CDD" id="cd20024">
    <property type="entry name" value="FH_FOXJ2-like"/>
    <property type="match status" value="1"/>
</dbReference>
<organism evidence="7 8">
    <name type="scientific">Clonorchis sinensis</name>
    <name type="common">Chinese liver fluke</name>
    <dbReference type="NCBI Taxonomy" id="79923"/>
    <lineage>
        <taxon>Eukaryota</taxon>
        <taxon>Metazoa</taxon>
        <taxon>Spiralia</taxon>
        <taxon>Lophotrochozoa</taxon>
        <taxon>Platyhelminthes</taxon>
        <taxon>Trematoda</taxon>
        <taxon>Digenea</taxon>
        <taxon>Opisthorchiida</taxon>
        <taxon>Opisthorchiata</taxon>
        <taxon>Opisthorchiidae</taxon>
        <taxon>Clonorchis</taxon>
    </lineage>
</organism>
<dbReference type="AlphaFoldDB" id="G7YC35"/>
<dbReference type="Proteomes" id="UP000008909">
    <property type="component" value="Unassembled WGS sequence"/>
</dbReference>
<proteinExistence type="predicted"/>
<dbReference type="PRINTS" id="PR00053">
    <property type="entry name" value="FORKHEAD"/>
</dbReference>
<dbReference type="PANTHER" id="PTHR46078:SF2">
    <property type="entry name" value="FORK-HEAD DOMAIN-CONTAINING PROTEIN"/>
    <property type="match status" value="1"/>
</dbReference>
<dbReference type="Gene3D" id="1.10.10.10">
    <property type="entry name" value="Winged helix-like DNA-binding domain superfamily/Winged helix DNA-binding domain"/>
    <property type="match status" value="1"/>
</dbReference>
<evidence type="ECO:0000256" key="4">
    <source>
        <dbReference type="ARBA" id="ARBA00023242"/>
    </source>
</evidence>
<dbReference type="InterPro" id="IPR030456">
    <property type="entry name" value="TF_fork_head_CS_2"/>
</dbReference>
<reference key="2">
    <citation type="submission" date="2011-10" db="EMBL/GenBank/DDBJ databases">
        <title>The genome and transcriptome sequence of Clonorchis sinensis provide insights into the carcinogenic liver fluke.</title>
        <authorList>
            <person name="Wang X."/>
            <person name="Huang Y."/>
            <person name="Chen W."/>
            <person name="Liu H."/>
            <person name="Guo L."/>
            <person name="Chen Y."/>
            <person name="Luo F."/>
            <person name="Zhou W."/>
            <person name="Sun J."/>
            <person name="Mao Q."/>
            <person name="Liang P."/>
            <person name="Zhou C."/>
            <person name="Tian Y."/>
            <person name="Men J."/>
            <person name="Lv X."/>
            <person name="Huang L."/>
            <person name="Zhou J."/>
            <person name="Hu Y."/>
            <person name="Li R."/>
            <person name="Zhang F."/>
            <person name="Lei H."/>
            <person name="Li X."/>
            <person name="Hu X."/>
            <person name="Liang C."/>
            <person name="Xu J."/>
            <person name="Wu Z."/>
            <person name="Yu X."/>
        </authorList>
    </citation>
    <scope>NUCLEOTIDE SEQUENCE</scope>
    <source>
        <strain>Henan</strain>
    </source>
</reference>
<dbReference type="PROSITE" id="PS00658">
    <property type="entry name" value="FORK_HEAD_2"/>
    <property type="match status" value="1"/>
</dbReference>
<keyword evidence="3" id="KW-0804">Transcription</keyword>
<dbReference type="GO" id="GO:0005634">
    <property type="term" value="C:nucleus"/>
    <property type="evidence" value="ECO:0007669"/>
    <property type="project" value="UniProtKB-SubCell"/>
</dbReference>
<evidence type="ECO:0000256" key="2">
    <source>
        <dbReference type="ARBA" id="ARBA00023125"/>
    </source>
</evidence>
<dbReference type="GO" id="GO:0000978">
    <property type="term" value="F:RNA polymerase II cis-regulatory region sequence-specific DNA binding"/>
    <property type="evidence" value="ECO:0007669"/>
    <property type="project" value="TreeGrafter"/>
</dbReference>
<gene>
    <name evidence="7" type="ORF">CLF_104676</name>
</gene>
<dbReference type="InterPro" id="IPR018122">
    <property type="entry name" value="TF_fork_head_CS_1"/>
</dbReference>
<dbReference type="PANTHER" id="PTHR46078">
    <property type="entry name" value="FORKHEAD BOX PROTEIN J2 FAMILY MEMBER"/>
    <property type="match status" value="1"/>
</dbReference>
<keyword evidence="1" id="KW-0805">Transcription regulation</keyword>
<dbReference type="EMBL" id="DF143054">
    <property type="protein sequence ID" value="GAA50519.1"/>
    <property type="molecule type" value="Genomic_DNA"/>
</dbReference>
<keyword evidence="8" id="KW-1185">Reference proteome</keyword>
<protein>
    <submittedName>
        <fullName evidence="7">Forkhead box protein J2/3</fullName>
    </submittedName>
</protein>
<reference evidence="7" key="1">
    <citation type="journal article" date="2011" name="Genome Biol.">
        <title>The draft genome of the carcinogenic human liver fluke Clonorchis sinensis.</title>
        <authorList>
            <person name="Wang X."/>
            <person name="Chen W."/>
            <person name="Huang Y."/>
            <person name="Sun J."/>
            <person name="Men J."/>
            <person name="Liu H."/>
            <person name="Luo F."/>
            <person name="Guo L."/>
            <person name="Lv X."/>
            <person name="Deng C."/>
            <person name="Zhou C."/>
            <person name="Fan Y."/>
            <person name="Li X."/>
            <person name="Huang L."/>
            <person name="Hu Y."/>
            <person name="Liang C."/>
            <person name="Hu X."/>
            <person name="Xu J."/>
            <person name="Yu X."/>
        </authorList>
    </citation>
    <scope>NUCLEOTIDE SEQUENCE [LARGE SCALE GENOMIC DNA]</scope>
    <source>
        <strain evidence="7">Henan</strain>
    </source>
</reference>
<dbReference type="InterPro" id="IPR036388">
    <property type="entry name" value="WH-like_DNA-bd_sf"/>
</dbReference>
<dbReference type="InterPro" id="IPR001766">
    <property type="entry name" value="Fork_head_dom"/>
</dbReference>
<evidence type="ECO:0000256" key="1">
    <source>
        <dbReference type="ARBA" id="ARBA00023015"/>
    </source>
</evidence>
<sequence length="362" mass="40362">MAGPESRIALRLILQLYDISVAVAVDFMTAKYFGFFLQTSANRYSGSAQEPYDRTHSCSIHGQNPYGSSSSGFFIWSTLVCKPSAGESSRFSCDCKVAGSPRPIFVSAGRFSKIRWKGFLYCGSVHLPKAPSGRIRGHLRLASEEGLQYRQLSPVGLQSIRLHNIRNPPGVTADDNKTDSECGSAICQPEGKPPYSYASLITAAIQSSQEKRMTLSEIYQWICENFPYYCEAGGGWKNSIRHNLSLNKSFTKVPRSRDDPGKGSYWCLSSDVGHEYDFSTSCLKKRTASDVLVDLVQMVKLVDRFHGDFVLPVSSQNRGGNRLTPQKLMKSSKRNQMTADSVLILNVHIRWTNALSCQWIHE</sequence>
<dbReference type="GO" id="GO:0000981">
    <property type="term" value="F:DNA-binding transcription factor activity, RNA polymerase II-specific"/>
    <property type="evidence" value="ECO:0007669"/>
    <property type="project" value="TreeGrafter"/>
</dbReference>
<dbReference type="SMART" id="SM00339">
    <property type="entry name" value="FH"/>
    <property type="match status" value="1"/>
</dbReference>
<dbReference type="SUPFAM" id="SSF46785">
    <property type="entry name" value="Winged helix' DNA-binding domain"/>
    <property type="match status" value="1"/>
</dbReference>
<evidence type="ECO:0000259" key="6">
    <source>
        <dbReference type="PROSITE" id="PS50039"/>
    </source>
</evidence>
<evidence type="ECO:0000256" key="5">
    <source>
        <dbReference type="PROSITE-ProRule" id="PRU00089"/>
    </source>
</evidence>
<dbReference type="PROSITE" id="PS50039">
    <property type="entry name" value="FORK_HEAD_3"/>
    <property type="match status" value="1"/>
</dbReference>
<evidence type="ECO:0000313" key="8">
    <source>
        <dbReference type="Proteomes" id="UP000008909"/>
    </source>
</evidence>
<keyword evidence="2 5" id="KW-0238">DNA-binding</keyword>
<evidence type="ECO:0000313" key="7">
    <source>
        <dbReference type="EMBL" id="GAA50519.1"/>
    </source>
</evidence>
<feature type="domain" description="Fork-head" evidence="6">
    <location>
        <begin position="192"/>
        <end position="288"/>
    </location>
</feature>
<dbReference type="InterPro" id="IPR036390">
    <property type="entry name" value="WH_DNA-bd_sf"/>
</dbReference>
<comment type="subcellular location">
    <subcellularLocation>
        <location evidence="5">Nucleus</location>
    </subcellularLocation>
</comment>
<keyword evidence="4 5" id="KW-0539">Nucleus</keyword>
<feature type="DNA-binding region" description="Fork-head" evidence="5">
    <location>
        <begin position="192"/>
        <end position="288"/>
    </location>
</feature>
<dbReference type="InterPro" id="IPR045912">
    <property type="entry name" value="FOXJ2/3-like"/>
</dbReference>
<dbReference type="Pfam" id="PF00250">
    <property type="entry name" value="Forkhead"/>
    <property type="match status" value="1"/>
</dbReference>
<name>G7YC35_CLOSI</name>
<accession>G7YC35</accession>
<evidence type="ECO:0000256" key="3">
    <source>
        <dbReference type="ARBA" id="ARBA00023163"/>
    </source>
</evidence>